<evidence type="ECO:0008006" key="6">
    <source>
        <dbReference type="Google" id="ProtNLM"/>
    </source>
</evidence>
<dbReference type="PANTHER" id="PTHR43544:SF7">
    <property type="entry name" value="NADB-LER2"/>
    <property type="match status" value="1"/>
</dbReference>
<evidence type="ECO:0000256" key="3">
    <source>
        <dbReference type="ARBA" id="ARBA00023002"/>
    </source>
</evidence>
<dbReference type="GO" id="GO:0005737">
    <property type="term" value="C:cytoplasm"/>
    <property type="evidence" value="ECO:0007669"/>
    <property type="project" value="TreeGrafter"/>
</dbReference>
<dbReference type="InterPro" id="IPR002347">
    <property type="entry name" value="SDR_fam"/>
</dbReference>
<proteinExistence type="inferred from homology"/>
<evidence type="ECO:0000256" key="2">
    <source>
        <dbReference type="ARBA" id="ARBA00022857"/>
    </source>
</evidence>
<dbReference type="Gene3D" id="3.40.50.720">
    <property type="entry name" value="NAD(P)-binding Rossmann-like Domain"/>
    <property type="match status" value="1"/>
</dbReference>
<comment type="similarity">
    <text evidence="1">Belongs to the short-chain dehydrogenases/reductases (SDR) family.</text>
</comment>
<reference evidence="4 5" key="1">
    <citation type="submission" date="2017-06" db="EMBL/GenBank/DDBJ databases">
        <title>Genome of Fusarium nygamai isolate CS10214.</title>
        <authorList>
            <person name="Gardiner D.M."/>
            <person name="Obanor F."/>
            <person name="Kazan K."/>
        </authorList>
    </citation>
    <scope>NUCLEOTIDE SEQUENCE [LARGE SCALE GENOMIC DNA]</scope>
    <source>
        <strain evidence="4 5">CS10214</strain>
    </source>
</reference>
<dbReference type="EMBL" id="MTQA01000452">
    <property type="protein sequence ID" value="PNP58798.1"/>
    <property type="molecule type" value="Genomic_DNA"/>
</dbReference>
<dbReference type="CDD" id="cd05325">
    <property type="entry name" value="carb_red_sniffer_like_SDR_c"/>
    <property type="match status" value="1"/>
</dbReference>
<protein>
    <recommendedName>
        <fullName evidence="6">Ketoreductase (KR) domain-containing protein</fullName>
    </recommendedName>
</protein>
<gene>
    <name evidence="4" type="ORF">FNYG_15006</name>
</gene>
<dbReference type="Pfam" id="PF00106">
    <property type="entry name" value="adh_short"/>
    <property type="match status" value="1"/>
</dbReference>
<dbReference type="InterPro" id="IPR051468">
    <property type="entry name" value="Fungal_SecMetab_SDRs"/>
</dbReference>
<dbReference type="PRINTS" id="PR00081">
    <property type="entry name" value="GDHRDH"/>
</dbReference>
<accession>A0A2K0UM00</accession>
<dbReference type="InterPro" id="IPR036291">
    <property type="entry name" value="NAD(P)-bd_dom_sf"/>
</dbReference>
<keyword evidence="2" id="KW-0521">NADP</keyword>
<dbReference type="SUPFAM" id="SSF51735">
    <property type="entry name" value="NAD(P)-binding Rossmann-fold domains"/>
    <property type="match status" value="1"/>
</dbReference>
<dbReference type="Proteomes" id="UP000236664">
    <property type="component" value="Unassembled WGS sequence"/>
</dbReference>
<name>A0A2K0UM00_GIBNY</name>
<evidence type="ECO:0000313" key="4">
    <source>
        <dbReference type="EMBL" id="PNP58798.1"/>
    </source>
</evidence>
<sequence>MSSNLTYLITGANRGIGLGFVAFLLQRPKTTVIAAMRNPSHHSSQALVSLPKASDSKLILIKIDSAIDSDAADAVAILQKDHGITFLDVVIANAGISHSSTRTSEVTSTSAMDHFAVNSIAPLLLFAAAAPLLKASKNAPHGPVFLAISSSVASNGAAEALPIDVSPYGASKAALNWFVRRLHFEEPWLTSFVIHPGMVQTEMAASMVAKLNADPKALGAITVKESVGGVVAVIDAATREKSGLFMSYDGTVLPW</sequence>
<evidence type="ECO:0000313" key="5">
    <source>
        <dbReference type="Proteomes" id="UP000236664"/>
    </source>
</evidence>
<keyword evidence="3" id="KW-0560">Oxidoreductase</keyword>
<dbReference type="GO" id="GO:0016491">
    <property type="term" value="F:oxidoreductase activity"/>
    <property type="evidence" value="ECO:0007669"/>
    <property type="project" value="UniProtKB-KW"/>
</dbReference>
<dbReference type="AlphaFoldDB" id="A0A2K0UM00"/>
<dbReference type="PANTHER" id="PTHR43544">
    <property type="entry name" value="SHORT-CHAIN DEHYDROGENASE/REDUCTASE"/>
    <property type="match status" value="1"/>
</dbReference>
<evidence type="ECO:0000256" key="1">
    <source>
        <dbReference type="ARBA" id="ARBA00006484"/>
    </source>
</evidence>
<organism evidence="4 5">
    <name type="scientific">Gibberella nygamai</name>
    <name type="common">Bean root rot disease fungus</name>
    <name type="synonym">Fusarium nygamai</name>
    <dbReference type="NCBI Taxonomy" id="42673"/>
    <lineage>
        <taxon>Eukaryota</taxon>
        <taxon>Fungi</taxon>
        <taxon>Dikarya</taxon>
        <taxon>Ascomycota</taxon>
        <taxon>Pezizomycotina</taxon>
        <taxon>Sordariomycetes</taxon>
        <taxon>Hypocreomycetidae</taxon>
        <taxon>Hypocreales</taxon>
        <taxon>Nectriaceae</taxon>
        <taxon>Fusarium</taxon>
        <taxon>Fusarium fujikuroi species complex</taxon>
    </lineage>
</organism>
<comment type="caution">
    <text evidence="4">The sequence shown here is derived from an EMBL/GenBank/DDBJ whole genome shotgun (WGS) entry which is preliminary data.</text>
</comment>
<dbReference type="OrthoDB" id="9876299at2759"/>
<keyword evidence="5" id="KW-1185">Reference proteome</keyword>